<protein>
    <submittedName>
        <fullName evidence="1">Uncharacterized protein</fullName>
    </submittedName>
</protein>
<sequence>MQQGAQAPWKWHHQSTDPPHLIYCRCAKSKQQVCLMAKIRICFTLPTKFLLQPLSSVKDLKSVTAQIKTEGDDRRRKKSGHGPKFSSSRLPTANQSSLSQPMAFSPLPLA</sequence>
<reference evidence="1" key="1">
    <citation type="submission" date="2021-08" db="EMBL/GenBank/DDBJ databases">
        <title>The first chromosome-level gecko genome reveals the dynamic sex chromosomes of Neotropical dwarf geckos (Sphaerodactylidae: Sphaerodactylus).</title>
        <authorList>
            <person name="Pinto B.J."/>
            <person name="Keating S.E."/>
            <person name="Gamble T."/>
        </authorList>
    </citation>
    <scope>NUCLEOTIDE SEQUENCE</scope>
    <source>
        <strain evidence="1">TG3544</strain>
    </source>
</reference>
<accession>A0ACB8F2T0</accession>
<proteinExistence type="predicted"/>
<comment type="caution">
    <text evidence="1">The sequence shown here is derived from an EMBL/GenBank/DDBJ whole genome shotgun (WGS) entry which is preliminary data.</text>
</comment>
<gene>
    <name evidence="1" type="ORF">K3G42_010079</name>
</gene>
<dbReference type="Proteomes" id="UP000827872">
    <property type="component" value="Linkage Group LG05"/>
</dbReference>
<evidence type="ECO:0000313" key="2">
    <source>
        <dbReference type="Proteomes" id="UP000827872"/>
    </source>
</evidence>
<organism evidence="1 2">
    <name type="scientific">Sphaerodactylus townsendi</name>
    <dbReference type="NCBI Taxonomy" id="933632"/>
    <lineage>
        <taxon>Eukaryota</taxon>
        <taxon>Metazoa</taxon>
        <taxon>Chordata</taxon>
        <taxon>Craniata</taxon>
        <taxon>Vertebrata</taxon>
        <taxon>Euteleostomi</taxon>
        <taxon>Lepidosauria</taxon>
        <taxon>Squamata</taxon>
        <taxon>Bifurcata</taxon>
        <taxon>Gekkota</taxon>
        <taxon>Sphaerodactylidae</taxon>
        <taxon>Sphaerodactylus</taxon>
    </lineage>
</organism>
<keyword evidence="2" id="KW-1185">Reference proteome</keyword>
<evidence type="ECO:0000313" key="1">
    <source>
        <dbReference type="EMBL" id="KAH7999407.1"/>
    </source>
</evidence>
<name>A0ACB8F2T0_9SAUR</name>
<dbReference type="EMBL" id="CM037618">
    <property type="protein sequence ID" value="KAH7999407.1"/>
    <property type="molecule type" value="Genomic_DNA"/>
</dbReference>